<evidence type="ECO:0008006" key="3">
    <source>
        <dbReference type="Google" id="ProtNLM"/>
    </source>
</evidence>
<evidence type="ECO:0000313" key="2">
    <source>
        <dbReference type="Proteomes" id="UP001515780"/>
    </source>
</evidence>
<organism evidence="1 2">
    <name type="scientific">Candidatus Pantoea communis</name>
    <dbReference type="NCBI Taxonomy" id="2608354"/>
    <lineage>
        <taxon>Bacteria</taxon>
        <taxon>Pseudomonadati</taxon>
        <taxon>Pseudomonadota</taxon>
        <taxon>Gammaproteobacteria</taxon>
        <taxon>Enterobacterales</taxon>
        <taxon>Erwiniaceae</taxon>
        <taxon>Pantoea</taxon>
    </lineage>
</organism>
<protein>
    <recommendedName>
        <fullName evidence="3">Glycosyltransferase</fullName>
    </recommendedName>
</protein>
<dbReference type="EMBL" id="VWXC01000001">
    <property type="protein sequence ID" value="NIG17304.1"/>
    <property type="molecule type" value="Genomic_DNA"/>
</dbReference>
<comment type="caution">
    <text evidence="1">The sequence shown here is derived from an EMBL/GenBank/DDBJ whole genome shotgun (WGS) entry which is preliminary data.</text>
</comment>
<sequence length="204" mass="23798">MLAAQINFCVVGHHSRRDSANALGERLNARLFIDEERHGSNWNHRRALEWAATQSKRVIVLEDDALPVNGFEHLAESWLDRFPDNVVSFYLGTGRPPHRQLEIAMRLIDTDKFRTDYIWMNRLIHGVCYSIPPAFLKRMLLNWNPNKGADYAISDVNKGKVIYPAFSLVEHADLDVVERHPDGHKRTERRKAWRLHEGIERWPD</sequence>
<dbReference type="Proteomes" id="UP001515780">
    <property type="component" value="Unassembled WGS sequence"/>
</dbReference>
<evidence type="ECO:0000313" key="1">
    <source>
        <dbReference type="EMBL" id="NIG17304.1"/>
    </source>
</evidence>
<keyword evidence="2" id="KW-1185">Reference proteome</keyword>
<accession>A0ABX0RN36</accession>
<proteinExistence type="predicted"/>
<name>A0ABX0RN36_9GAMM</name>
<gene>
    <name evidence="1" type="ORF">F3J37_01255</name>
</gene>
<reference evidence="1 2" key="1">
    <citation type="journal article" date="2019" name="bioRxiv">
        <title>Bacteria contribute to plant secondary compound degradation in a generalist herbivore system.</title>
        <authorList>
            <person name="Francoeur C.B."/>
            <person name="Khadempour L."/>
            <person name="Moreira-Soto R.D."/>
            <person name="Gotting K."/>
            <person name="Book A.J."/>
            <person name="Pinto-Tomas A.A."/>
            <person name="Keefover-Ring K."/>
            <person name="Currie C.R."/>
        </authorList>
    </citation>
    <scope>NUCLEOTIDE SEQUENCE [LARGE SCALE GENOMIC DNA]</scope>
    <source>
        <strain evidence="1">Al-1710</strain>
    </source>
</reference>
<dbReference type="RefSeq" id="WP_166719120.1">
    <property type="nucleotide sequence ID" value="NZ_VWXC01000001.1"/>
</dbReference>